<accession>A0A2U1FG24</accession>
<comment type="caution">
    <text evidence="4">The sequence shown here is derived from an EMBL/GenBank/DDBJ whole genome shotgun (WGS) entry which is preliminary data.</text>
</comment>
<dbReference type="PRINTS" id="PR00420">
    <property type="entry name" value="RNGMNOXGNASE"/>
</dbReference>
<dbReference type="InterPro" id="IPR050816">
    <property type="entry name" value="Flavin-dep_Halogenase_NPB"/>
</dbReference>
<name>A0A2U1FG24_9PSEU</name>
<dbReference type="PANTHER" id="PTHR43747:SF5">
    <property type="entry name" value="FAD-BINDING DOMAIN-CONTAINING PROTEIN"/>
    <property type="match status" value="1"/>
</dbReference>
<evidence type="ECO:0000259" key="3">
    <source>
        <dbReference type="Pfam" id="PF01266"/>
    </source>
</evidence>
<protein>
    <submittedName>
        <fullName evidence="4">2-polyprenyl-6-methoxyphenol hydroxylase-like FAD-dependent oxidoreductase</fullName>
    </submittedName>
</protein>
<evidence type="ECO:0000313" key="5">
    <source>
        <dbReference type="Proteomes" id="UP000245639"/>
    </source>
</evidence>
<dbReference type="EMBL" id="QEKW01000004">
    <property type="protein sequence ID" value="PVZ11154.1"/>
    <property type="molecule type" value="Genomic_DNA"/>
</dbReference>
<keyword evidence="1" id="KW-0560">Oxidoreductase</keyword>
<dbReference type="Gene3D" id="3.30.9.100">
    <property type="match status" value="1"/>
</dbReference>
<dbReference type="AlphaFoldDB" id="A0A2U1FG24"/>
<feature type="domain" description="FAD dependent oxidoreductase" evidence="3">
    <location>
        <begin position="4"/>
        <end position="35"/>
    </location>
</feature>
<dbReference type="PANTHER" id="PTHR43747">
    <property type="entry name" value="FAD-BINDING PROTEIN"/>
    <property type="match status" value="1"/>
</dbReference>
<dbReference type="InterPro" id="IPR036188">
    <property type="entry name" value="FAD/NAD-bd_sf"/>
</dbReference>
<dbReference type="RefSeq" id="WP_116708136.1">
    <property type="nucleotide sequence ID" value="NZ_QEKW01000004.1"/>
</dbReference>
<organism evidence="4 5">
    <name type="scientific">Actinomycetospora cinnamomea</name>
    <dbReference type="NCBI Taxonomy" id="663609"/>
    <lineage>
        <taxon>Bacteria</taxon>
        <taxon>Bacillati</taxon>
        <taxon>Actinomycetota</taxon>
        <taxon>Actinomycetes</taxon>
        <taxon>Pseudonocardiales</taxon>
        <taxon>Pseudonocardiaceae</taxon>
        <taxon>Actinomycetospora</taxon>
    </lineage>
</organism>
<sequence>MGAVVICGGGVIGLMTATMLARDGHDVTVLESDPAGVPECPEQAWSAWDRRGVAQFRQPHNLFARFREVCDAELPGLTDDLLGAGCVPIDPLAALPPSITDRTPRPGDERVRFVTGRRPVVESVVAAAAAREPGVEMRRGTRVAALLAGPESLRGVPHVAGVRTSAGEELRADLVVDATGRRSVAPSWLAALGARPVGQEAEDRGFVYYTRYFTGPERPVRRGPALFPLGSVSLLTLEGDNDTWSVTVFGAAHDRALRAFRDPGTFTRVVAACPLQAHWLAGTPITEVLAMGGILDRHRRFSTGGTPVATGFVAVGDAWACTNPSAGRGLSVGAVHAQQLRAVVRAHLDDPAALARAFEERTERSVRPFHDHQLAADRVRMAEMTAARRGEDPPPATSPLAALVRAAARDADAFRGMIDILLCLAFLDEVLARPAVAEALAAHAEDPPPPTPGPDRRQLVELLAA</sequence>
<dbReference type="Proteomes" id="UP000245639">
    <property type="component" value="Unassembled WGS sequence"/>
</dbReference>
<dbReference type="OrthoDB" id="9790035at2"/>
<evidence type="ECO:0000256" key="2">
    <source>
        <dbReference type="ARBA" id="ARBA00038396"/>
    </source>
</evidence>
<gene>
    <name evidence="4" type="ORF">C8D89_104369</name>
</gene>
<dbReference type="Pfam" id="PF01266">
    <property type="entry name" value="DAO"/>
    <property type="match status" value="1"/>
</dbReference>
<proteinExistence type="inferred from homology"/>
<comment type="similarity">
    <text evidence="2">Belongs to the flavin-dependent halogenase family. Bacterial tryptophan halogenase subfamily.</text>
</comment>
<evidence type="ECO:0000313" key="4">
    <source>
        <dbReference type="EMBL" id="PVZ11154.1"/>
    </source>
</evidence>
<dbReference type="InterPro" id="IPR006076">
    <property type="entry name" value="FAD-dep_OxRdtase"/>
</dbReference>
<dbReference type="GO" id="GO:0016491">
    <property type="term" value="F:oxidoreductase activity"/>
    <property type="evidence" value="ECO:0007669"/>
    <property type="project" value="UniProtKB-KW"/>
</dbReference>
<dbReference type="Gene3D" id="3.50.50.60">
    <property type="entry name" value="FAD/NAD(P)-binding domain"/>
    <property type="match status" value="2"/>
</dbReference>
<keyword evidence="5" id="KW-1185">Reference proteome</keyword>
<reference evidence="4 5" key="1">
    <citation type="submission" date="2018-04" db="EMBL/GenBank/DDBJ databases">
        <title>Genomic Encyclopedia of Type Strains, Phase IV (KMG-IV): sequencing the most valuable type-strain genomes for metagenomic binning, comparative biology and taxonomic classification.</title>
        <authorList>
            <person name="Goeker M."/>
        </authorList>
    </citation>
    <scope>NUCLEOTIDE SEQUENCE [LARGE SCALE GENOMIC DNA]</scope>
    <source>
        <strain evidence="4 5">DSM 45771</strain>
    </source>
</reference>
<evidence type="ECO:0000256" key="1">
    <source>
        <dbReference type="ARBA" id="ARBA00023002"/>
    </source>
</evidence>
<dbReference type="SUPFAM" id="SSF51905">
    <property type="entry name" value="FAD/NAD(P)-binding domain"/>
    <property type="match status" value="1"/>
</dbReference>